<dbReference type="GO" id="GO:0015937">
    <property type="term" value="P:coenzyme A biosynthetic process"/>
    <property type="evidence" value="ECO:0007669"/>
    <property type="project" value="UniProtKB-UniRule"/>
</dbReference>
<evidence type="ECO:0000256" key="6">
    <source>
        <dbReference type="ARBA" id="ARBA00012102"/>
    </source>
</evidence>
<evidence type="ECO:0000256" key="4">
    <source>
        <dbReference type="ARBA" id="ARBA00005225"/>
    </source>
</evidence>
<gene>
    <name evidence="16" type="primary">coaX</name>
    <name evidence="17" type="ORF">ENW00_02260</name>
</gene>
<comment type="cofactor">
    <cofactor evidence="2">
        <name>K(+)</name>
        <dbReference type="ChEBI" id="CHEBI:29103"/>
    </cofactor>
</comment>
<keyword evidence="12 16" id="KW-0630">Potassium</keyword>
<feature type="binding site" evidence="16">
    <location>
        <begin position="107"/>
        <end position="110"/>
    </location>
    <ligand>
        <name>substrate</name>
    </ligand>
</feature>
<evidence type="ECO:0000256" key="10">
    <source>
        <dbReference type="ARBA" id="ARBA00022777"/>
    </source>
</evidence>
<comment type="subcellular location">
    <subcellularLocation>
        <location evidence="3 16">Cytoplasm</location>
    </subcellularLocation>
</comment>
<evidence type="ECO:0000256" key="8">
    <source>
        <dbReference type="ARBA" id="ARBA00022679"/>
    </source>
</evidence>
<dbReference type="NCBIfam" id="TIGR00671">
    <property type="entry name" value="baf"/>
    <property type="match status" value="1"/>
</dbReference>
<dbReference type="NCBIfam" id="NF009855">
    <property type="entry name" value="PRK13321.1"/>
    <property type="match status" value="1"/>
</dbReference>
<dbReference type="HAMAP" id="MF_01274">
    <property type="entry name" value="Pantothen_kinase_3"/>
    <property type="match status" value="1"/>
</dbReference>
<dbReference type="Gene3D" id="3.30.420.40">
    <property type="match status" value="2"/>
</dbReference>
<protein>
    <recommendedName>
        <fullName evidence="15 16">Type III pantothenate kinase</fullName>
        <ecNumber evidence="6 16">2.7.1.33</ecNumber>
    </recommendedName>
    <alternativeName>
        <fullName evidence="16">PanK-III</fullName>
    </alternativeName>
    <alternativeName>
        <fullName evidence="16">Pantothenic acid kinase</fullName>
    </alternativeName>
</protein>
<keyword evidence="9 16" id="KW-0547">Nucleotide-binding</keyword>
<evidence type="ECO:0000256" key="12">
    <source>
        <dbReference type="ARBA" id="ARBA00022958"/>
    </source>
</evidence>
<comment type="pathway">
    <text evidence="4 16">Cofactor biosynthesis; coenzyme A biosynthesis; CoA from (R)-pantothenate: step 1/5.</text>
</comment>
<comment type="function">
    <text evidence="16">Catalyzes the phosphorylation of pantothenate (Pan), the first step in CoA biosynthesis.</text>
</comment>
<dbReference type="AlphaFoldDB" id="A0A7C3MH55"/>
<dbReference type="PANTHER" id="PTHR34265">
    <property type="entry name" value="TYPE III PANTOTHENATE KINASE"/>
    <property type="match status" value="1"/>
</dbReference>
<evidence type="ECO:0000256" key="9">
    <source>
        <dbReference type="ARBA" id="ARBA00022741"/>
    </source>
</evidence>
<dbReference type="GO" id="GO:0004594">
    <property type="term" value="F:pantothenate kinase activity"/>
    <property type="evidence" value="ECO:0007669"/>
    <property type="project" value="UniProtKB-UniRule"/>
</dbReference>
<dbReference type="GO" id="GO:0005524">
    <property type="term" value="F:ATP binding"/>
    <property type="evidence" value="ECO:0007669"/>
    <property type="project" value="UniProtKB-UniRule"/>
</dbReference>
<comment type="subunit">
    <text evidence="5 16">Homodimer.</text>
</comment>
<comment type="caution">
    <text evidence="16">Lacks conserved residue(s) required for the propagation of feature annotation.</text>
</comment>
<dbReference type="EC" id="2.7.1.33" evidence="6 16"/>
<evidence type="ECO:0000256" key="2">
    <source>
        <dbReference type="ARBA" id="ARBA00001958"/>
    </source>
</evidence>
<dbReference type="PANTHER" id="PTHR34265:SF1">
    <property type="entry name" value="TYPE III PANTOTHENATE KINASE"/>
    <property type="match status" value="1"/>
</dbReference>
<feature type="binding site" evidence="16">
    <location>
        <position position="132"/>
    </location>
    <ligand>
        <name>ATP</name>
        <dbReference type="ChEBI" id="CHEBI:30616"/>
    </ligand>
</feature>
<evidence type="ECO:0000313" key="17">
    <source>
        <dbReference type="EMBL" id="HFX12968.1"/>
    </source>
</evidence>
<comment type="cofactor">
    <cofactor evidence="16">
        <name>NH4(+)</name>
        <dbReference type="ChEBI" id="CHEBI:28938"/>
    </cofactor>
    <cofactor evidence="16">
        <name>K(+)</name>
        <dbReference type="ChEBI" id="CHEBI:29103"/>
    </cofactor>
    <text evidence="16">A monovalent cation. Ammonium or potassium.</text>
</comment>
<keyword evidence="16" id="KW-0479">Metal-binding</keyword>
<organism evidence="17">
    <name type="scientific">Dictyoglomus thermophilum</name>
    <dbReference type="NCBI Taxonomy" id="14"/>
    <lineage>
        <taxon>Bacteria</taxon>
        <taxon>Pseudomonadati</taxon>
        <taxon>Dictyoglomota</taxon>
        <taxon>Dictyoglomia</taxon>
        <taxon>Dictyoglomales</taxon>
        <taxon>Dictyoglomaceae</taxon>
        <taxon>Dictyoglomus</taxon>
    </lineage>
</organism>
<comment type="similarity">
    <text evidence="14 16">Belongs to the type III pantothenate kinase family.</text>
</comment>
<evidence type="ECO:0000256" key="15">
    <source>
        <dbReference type="ARBA" id="ARBA00040883"/>
    </source>
</evidence>
<evidence type="ECO:0000256" key="13">
    <source>
        <dbReference type="ARBA" id="ARBA00022993"/>
    </source>
</evidence>
<dbReference type="InterPro" id="IPR004619">
    <property type="entry name" value="Type_III_PanK"/>
</dbReference>
<dbReference type="CDD" id="cd24015">
    <property type="entry name" value="ASKHA_NBD_PanK-III"/>
    <property type="match status" value="1"/>
</dbReference>
<dbReference type="EMBL" id="DTIN01000009">
    <property type="protein sequence ID" value="HFX12968.1"/>
    <property type="molecule type" value="Genomic_DNA"/>
</dbReference>
<evidence type="ECO:0000256" key="14">
    <source>
        <dbReference type="ARBA" id="ARBA00038036"/>
    </source>
</evidence>
<dbReference type="GO" id="GO:0005737">
    <property type="term" value="C:cytoplasm"/>
    <property type="evidence" value="ECO:0007669"/>
    <property type="project" value="UniProtKB-SubCell"/>
</dbReference>
<keyword evidence="7 16" id="KW-0963">Cytoplasm</keyword>
<dbReference type="UniPathway" id="UPA00241">
    <property type="reaction ID" value="UER00352"/>
</dbReference>
<keyword evidence="8 16" id="KW-0808">Transferase</keyword>
<dbReference type="GO" id="GO:0046872">
    <property type="term" value="F:metal ion binding"/>
    <property type="evidence" value="ECO:0007669"/>
    <property type="project" value="UniProtKB-KW"/>
</dbReference>
<sequence length="255" mass="27877">MLLTIDIGNSNIDIAYFKKNKIISHYEFETKKYSTSYEYSLLIEWTLKRNGISEAKVEGIAISSVVPSLTSVFVDAIRYIFNYSPFVVEPGIKTGISIETENPKEVGSDLICNVVAIQEEYGPVGIAIDFGTATTFSAIENKKFLGVAIAPGVGTASYALFEKTAKLPQVDIKAPESSLGKNTISAIQAGIVFGFAGLVDGILERQISEMNGNPVLISTGGWAKRIVPHSKYLKLENIDPYLTLKGLCYLYKKNL</sequence>
<evidence type="ECO:0000256" key="1">
    <source>
        <dbReference type="ARBA" id="ARBA00001206"/>
    </source>
</evidence>
<accession>A0A7C3MH55</accession>
<keyword evidence="13 16" id="KW-0173">Coenzyme A biosynthesis</keyword>
<proteinExistence type="inferred from homology"/>
<keyword evidence="11 16" id="KW-0067">ATP-binding</keyword>
<feature type="binding site" evidence="16">
    <location>
        <position position="129"/>
    </location>
    <ligand>
        <name>K(+)</name>
        <dbReference type="ChEBI" id="CHEBI:29103"/>
    </ligand>
</feature>
<dbReference type="InterPro" id="IPR043129">
    <property type="entry name" value="ATPase_NBD"/>
</dbReference>
<evidence type="ECO:0000256" key="16">
    <source>
        <dbReference type="HAMAP-Rule" id="MF_01274"/>
    </source>
</evidence>
<dbReference type="SUPFAM" id="SSF53067">
    <property type="entry name" value="Actin-like ATPase domain"/>
    <property type="match status" value="2"/>
</dbReference>
<feature type="binding site" evidence="16">
    <location>
        <begin position="6"/>
        <end position="13"/>
    </location>
    <ligand>
        <name>ATP</name>
        <dbReference type="ChEBI" id="CHEBI:30616"/>
    </ligand>
</feature>
<evidence type="ECO:0000256" key="5">
    <source>
        <dbReference type="ARBA" id="ARBA00011738"/>
    </source>
</evidence>
<evidence type="ECO:0000256" key="7">
    <source>
        <dbReference type="ARBA" id="ARBA00022490"/>
    </source>
</evidence>
<comment type="caution">
    <text evidence="17">The sequence shown here is derived from an EMBL/GenBank/DDBJ whole genome shotgun (WGS) entry which is preliminary data.</text>
</comment>
<keyword evidence="10 16" id="KW-0418">Kinase</keyword>
<dbReference type="Pfam" id="PF03309">
    <property type="entry name" value="Pan_kinase"/>
    <property type="match status" value="1"/>
</dbReference>
<name>A0A7C3MH55_DICTH</name>
<feature type="binding site" evidence="16">
    <location>
        <position position="183"/>
    </location>
    <ligand>
        <name>substrate</name>
    </ligand>
</feature>
<evidence type="ECO:0000256" key="3">
    <source>
        <dbReference type="ARBA" id="ARBA00004496"/>
    </source>
</evidence>
<reference evidence="17" key="1">
    <citation type="journal article" date="2020" name="mSystems">
        <title>Genome- and Community-Level Interaction Insights into Carbon Utilization and Element Cycling Functions of Hydrothermarchaeota in Hydrothermal Sediment.</title>
        <authorList>
            <person name="Zhou Z."/>
            <person name="Liu Y."/>
            <person name="Xu W."/>
            <person name="Pan J."/>
            <person name="Luo Z.H."/>
            <person name="Li M."/>
        </authorList>
    </citation>
    <scope>NUCLEOTIDE SEQUENCE [LARGE SCALE GENOMIC DNA]</scope>
    <source>
        <strain evidence="17">SpSt-81</strain>
    </source>
</reference>
<comment type="catalytic activity">
    <reaction evidence="1 16">
        <text>(R)-pantothenate + ATP = (R)-4'-phosphopantothenate + ADP + H(+)</text>
        <dbReference type="Rhea" id="RHEA:16373"/>
        <dbReference type="ChEBI" id="CHEBI:10986"/>
        <dbReference type="ChEBI" id="CHEBI:15378"/>
        <dbReference type="ChEBI" id="CHEBI:29032"/>
        <dbReference type="ChEBI" id="CHEBI:30616"/>
        <dbReference type="ChEBI" id="CHEBI:456216"/>
        <dbReference type="EC" id="2.7.1.33"/>
    </reaction>
</comment>
<feature type="active site" description="Proton acceptor" evidence="16">
    <location>
        <position position="109"/>
    </location>
</feature>
<evidence type="ECO:0000256" key="11">
    <source>
        <dbReference type="ARBA" id="ARBA00022840"/>
    </source>
</evidence>